<dbReference type="GO" id="GO:0035075">
    <property type="term" value="P:response to ecdysone"/>
    <property type="evidence" value="ECO:0007669"/>
    <property type="project" value="EnsemblMetazoa"/>
</dbReference>
<dbReference type="KEGG" id="dan:6506619"/>
<dbReference type="GeneID" id="6506619"/>
<evidence type="ECO:0000256" key="1">
    <source>
        <dbReference type="SAM" id="MobiDB-lite"/>
    </source>
</evidence>
<sequence length="1986" mass="223474">MSQPVEVASDVEPKAEPSVDHVRQPQDDDNNSLEPGEVVTPPHQSQQQHHHHPAKQLVAKELASKNLRKLTQLDPDTNWLENGSLETSKSQINDADDSEGLYSDTDSSGEEQKTEVEDVQQARKEKQAEAAAAALPQPPPTPFLGISPLRFHMRPPCFDFPRMGFMPRMGRGGPRGMRPHFFGRPLTPNRMVSPLDPQGPPGPKRPQSSVVWTTLQPSIPYIFNLISECDNFKHKDCKHTAPTKAKEPANDVKDKAAEHSLDKDENRSRGKSMERSKGGAEKKKTKEKSKEKDHKGKARGRSNDKAEARGKTRERSPAKKITKNKRKESFKEKDQIHGTFSEKSEKNQERGKTKERSKEEDHNPNKIRHKSRGRSRNRAKTRERSKGKDLSRENPAERSPERNISRGKTRDRSNENNQSRGKTRDRSREKHQLLGKTSIPAGANDRGKTRERSKEKDNTRGKTRERSPEINLTRGKTMERSSEKDHTRGKTRERSKEPELEKRGKMFQNFHDREKTREPGEPDRIRGKTRDRSRSKPREKSGDRPKENVGDLSNEKPRDKSNETRRDKSNDKLNEKPKERPKQEIEEKLNESAVQGSKDHNTSKDSEEKQKDKSRDSSKDSQRERNKTRERSLEKTKRYSGEKGGERYLEQPRGRSRAKSTTKNPKSRDHSREDHFKARGSDRDRFLSRENHSGTPRANRFRRDVTPHNSFHDNSRKRDTKAKADHRNRSRSRTRWGSREGTPPMTPPPEQLPQTHDNESAKPKVFDIFADSPPRSNTAVVASAASIERSTTPPLKASQDIPRPLLKASEIHSRIGALLEDNDLHLDALLATKEQLLRRTNEYKEKKEIRLESQSNINDRRYRSGDQHHSREARHTNAFKRQSVLSERRRHRNGSQSSEEENWDDDLVPAPSQFKDITIKIEKDLTPPPQVATSFSDSRSIKVERSDTPPRDLQDREILLRNGAVAANAPPPSKEQESPDTDDYIDNWENDDSMASFPKNAPLATPTSAPNPFSSLNSTPLPQAIDQLIGDDDSNALWNANSTPPPRSKKSPPPNSNINELYDKFMNSIEMANVEEGESSKITSLSDASSSGSESSTTSSSSSDSEEETSSAEEENPHSSDEETGSNAATSKTNLDEPPGKDQQQKKNSVSKDLRKLKSLEDNLARIQMMRENYDAGDEISEELLKMESLFLMQRNAIMDKYRKHELKSSGEENQAVPTEHPEKLGSPANPPMEVQSSPTPVNSIFDANREAIKLTISPLKLTRKSAILDKDDAEQPPPSKLAQEPVKKPPKEIAIVKPTIVESRSKPRLRSPPPPGRNRRLPRDRSRSRSISRNRSRHRSLRPSRGKDGSRSPSPRRWRPPSPKRGSRFPKKSGSVSMGRSRSRSMSRSRTRSRSPSRRRRPPGVIGNRWRGSLSPGPLKSGGPRSPPHPRLRRSLSRERDRDRDRERFSRSRSPLPFKPPSPPMRRSWSNSHSPTRRRSLSRSRSRSRSPRSRSRSPYDERQSFMDYFEENPGMEAAAYFYNMSLLQQEHQDPTGDSYDAYAAYMDSAYNMEQAYAQYADGYGLSNEYGDYLGAMEGISSPQITGSVLRELPMAPVAGGSVVVQKGNVLEIVPSSSEVTVPDATPQPAAIEEPPEDSKPKRKRVNFVDNVLPNYESDGEDRAVVRCAVERALRQHQERRSQAAAKLQQIRDELLALPPPPPPLTPKPANLEKPVLVQKKPRFRYFHFDPLKGVIVKSHTRLLRPLTRPPFDPKQFAMLMKSGRLPPMLPAFFRHRPPPIPANVDPVTRAAMLKDFFTKHPPPPLPMPLPPDEMPLFLSGPPPMAAGGPDSSPIPVIAPPQPIPVLGYQGYSQPTGMVSSPGPMPVPVPAPVPVAPILGPVPAPVPAGSTSPPTTFFSPPPLPQLPTLPSLSPSFTVNSVPTIREIMPVDILQQLGPLPKTLDVDDVGTTGGMEETSNDFQTEEPTVPIDQPVVEAKPQLLVETQ</sequence>
<accession>B3M3P3</accession>
<feature type="compositionally biased region" description="Acidic residues" evidence="1">
    <location>
        <begin position="898"/>
        <end position="907"/>
    </location>
</feature>
<proteinExistence type="predicted"/>
<feature type="compositionally biased region" description="Basic and acidic residues" evidence="1">
    <location>
        <begin position="701"/>
        <end position="727"/>
    </location>
</feature>
<feature type="compositionally biased region" description="Acidic residues" evidence="1">
    <location>
        <begin position="978"/>
        <end position="992"/>
    </location>
</feature>
<feature type="region of interest" description="Disordered" evidence="1">
    <location>
        <begin position="1256"/>
        <end position="1505"/>
    </location>
</feature>
<feature type="compositionally biased region" description="Basic and acidic residues" evidence="1">
    <location>
        <begin position="301"/>
        <end position="317"/>
    </location>
</feature>
<feature type="compositionally biased region" description="Basic residues" evidence="1">
    <location>
        <begin position="1382"/>
        <end position="1403"/>
    </location>
</feature>
<name>B3M3P3_DROAN</name>
<feature type="region of interest" description="Disordered" evidence="1">
    <location>
        <begin position="241"/>
        <end position="759"/>
    </location>
</feature>
<dbReference type="GO" id="GO:0007480">
    <property type="term" value="P:imaginal disc-derived leg morphogenesis"/>
    <property type="evidence" value="ECO:0007669"/>
    <property type="project" value="EnsemblMetazoa"/>
</dbReference>
<reference evidence="2 3" key="1">
    <citation type="journal article" date="2007" name="Nature">
        <title>Evolution of genes and genomes on the Drosophila phylogeny.</title>
        <authorList>
            <consortium name="Drosophila 12 Genomes Consortium"/>
            <person name="Clark A.G."/>
            <person name="Eisen M.B."/>
            <person name="Smith D.R."/>
            <person name="Bergman C.M."/>
            <person name="Oliver B."/>
            <person name="Markow T.A."/>
            <person name="Kaufman T.C."/>
            <person name="Kellis M."/>
            <person name="Gelbart W."/>
            <person name="Iyer V.N."/>
            <person name="Pollard D.A."/>
            <person name="Sackton T.B."/>
            <person name="Larracuente A.M."/>
            <person name="Singh N.D."/>
            <person name="Abad J.P."/>
            <person name="Abt D.N."/>
            <person name="Adryan B."/>
            <person name="Aguade M."/>
            <person name="Akashi H."/>
            <person name="Anderson W.W."/>
            <person name="Aquadro C.F."/>
            <person name="Ardell D.H."/>
            <person name="Arguello R."/>
            <person name="Artieri C.G."/>
            <person name="Barbash D.A."/>
            <person name="Barker D."/>
            <person name="Barsanti P."/>
            <person name="Batterham P."/>
            <person name="Batzoglou S."/>
            <person name="Begun D."/>
            <person name="Bhutkar A."/>
            <person name="Blanco E."/>
            <person name="Bosak S.A."/>
            <person name="Bradley R.K."/>
            <person name="Brand A.D."/>
            <person name="Brent M.R."/>
            <person name="Brooks A.N."/>
            <person name="Brown R.H."/>
            <person name="Butlin R.K."/>
            <person name="Caggese C."/>
            <person name="Calvi B.R."/>
            <person name="Bernardo de Carvalho A."/>
            <person name="Caspi A."/>
            <person name="Castrezana S."/>
            <person name="Celniker S.E."/>
            <person name="Chang J.L."/>
            <person name="Chapple C."/>
            <person name="Chatterji S."/>
            <person name="Chinwalla A."/>
            <person name="Civetta A."/>
            <person name="Clifton S.W."/>
            <person name="Comeron J.M."/>
            <person name="Costello J.C."/>
            <person name="Coyne J.A."/>
            <person name="Daub J."/>
            <person name="David R.G."/>
            <person name="Delcher A.L."/>
            <person name="Delehaunty K."/>
            <person name="Do C.B."/>
            <person name="Ebling H."/>
            <person name="Edwards K."/>
            <person name="Eickbush T."/>
            <person name="Evans J.D."/>
            <person name="Filipski A."/>
            <person name="Findeiss S."/>
            <person name="Freyhult E."/>
            <person name="Fulton L."/>
            <person name="Fulton R."/>
            <person name="Garcia A.C."/>
            <person name="Gardiner A."/>
            <person name="Garfield D.A."/>
            <person name="Garvin B.E."/>
            <person name="Gibson G."/>
            <person name="Gilbert D."/>
            <person name="Gnerre S."/>
            <person name="Godfrey J."/>
            <person name="Good R."/>
            <person name="Gotea V."/>
            <person name="Gravely B."/>
            <person name="Greenberg A.J."/>
            <person name="Griffiths-Jones S."/>
            <person name="Gross S."/>
            <person name="Guigo R."/>
            <person name="Gustafson E.A."/>
            <person name="Haerty W."/>
            <person name="Hahn M.W."/>
            <person name="Halligan D.L."/>
            <person name="Halpern A.L."/>
            <person name="Halter G.M."/>
            <person name="Han M.V."/>
            <person name="Heger A."/>
            <person name="Hillier L."/>
            <person name="Hinrichs A.S."/>
            <person name="Holmes I."/>
            <person name="Hoskins R.A."/>
            <person name="Hubisz M.J."/>
            <person name="Hultmark D."/>
            <person name="Huntley M.A."/>
            <person name="Jaffe D.B."/>
            <person name="Jagadeeshan S."/>
            <person name="Jeck W.R."/>
            <person name="Johnson J."/>
            <person name="Jones C.D."/>
            <person name="Jordan W.C."/>
            <person name="Karpen G.H."/>
            <person name="Kataoka E."/>
            <person name="Keightley P.D."/>
            <person name="Kheradpour P."/>
            <person name="Kirkness E.F."/>
            <person name="Koerich L.B."/>
            <person name="Kristiansen K."/>
            <person name="Kudrna D."/>
            <person name="Kulathinal R.J."/>
            <person name="Kumar S."/>
            <person name="Kwok R."/>
            <person name="Lander E."/>
            <person name="Langley C.H."/>
            <person name="Lapoint R."/>
            <person name="Lazzaro B.P."/>
            <person name="Lee S.J."/>
            <person name="Levesque L."/>
            <person name="Li R."/>
            <person name="Lin C.F."/>
            <person name="Lin M.F."/>
            <person name="Lindblad-Toh K."/>
            <person name="Llopart A."/>
            <person name="Long M."/>
            <person name="Low L."/>
            <person name="Lozovsky E."/>
            <person name="Lu J."/>
            <person name="Luo M."/>
            <person name="Machado C.A."/>
            <person name="Makalowski W."/>
            <person name="Marzo M."/>
            <person name="Matsuda M."/>
            <person name="Matzkin L."/>
            <person name="McAllister B."/>
            <person name="McBride C.S."/>
            <person name="McKernan B."/>
            <person name="McKernan K."/>
            <person name="Mendez-Lago M."/>
            <person name="Minx P."/>
            <person name="Mollenhauer M.U."/>
            <person name="Montooth K."/>
            <person name="Mount S.M."/>
            <person name="Mu X."/>
            <person name="Myers E."/>
            <person name="Negre B."/>
            <person name="Newfeld S."/>
            <person name="Nielsen R."/>
            <person name="Noor M.A."/>
            <person name="O'Grady P."/>
            <person name="Pachter L."/>
            <person name="Papaceit M."/>
            <person name="Parisi M.J."/>
            <person name="Parisi M."/>
            <person name="Parts L."/>
            <person name="Pedersen J.S."/>
            <person name="Pesole G."/>
            <person name="Phillippy A.M."/>
            <person name="Ponting C.P."/>
            <person name="Pop M."/>
            <person name="Porcelli D."/>
            <person name="Powell J.R."/>
            <person name="Prohaska S."/>
            <person name="Pruitt K."/>
            <person name="Puig M."/>
            <person name="Quesneville H."/>
            <person name="Ram K.R."/>
            <person name="Rand D."/>
            <person name="Rasmussen M.D."/>
            <person name="Reed L.K."/>
            <person name="Reenan R."/>
            <person name="Reily A."/>
            <person name="Remington K.A."/>
            <person name="Rieger T.T."/>
            <person name="Ritchie M.G."/>
            <person name="Robin C."/>
            <person name="Rogers Y.H."/>
            <person name="Rohde C."/>
            <person name="Rozas J."/>
            <person name="Rubenfield M.J."/>
            <person name="Ruiz A."/>
            <person name="Russo S."/>
            <person name="Salzberg S.L."/>
            <person name="Sanchez-Gracia A."/>
            <person name="Saranga D.J."/>
            <person name="Sato H."/>
            <person name="Schaeffer S.W."/>
            <person name="Schatz M.C."/>
            <person name="Schlenke T."/>
            <person name="Schwartz R."/>
            <person name="Segarra C."/>
            <person name="Singh R.S."/>
            <person name="Sirot L."/>
            <person name="Sirota M."/>
            <person name="Sisneros N.B."/>
            <person name="Smith C.D."/>
            <person name="Smith T.F."/>
            <person name="Spieth J."/>
            <person name="Stage D.E."/>
            <person name="Stark A."/>
            <person name="Stephan W."/>
            <person name="Strausberg R.L."/>
            <person name="Strempel S."/>
            <person name="Sturgill D."/>
            <person name="Sutton G."/>
            <person name="Sutton G.G."/>
            <person name="Tao W."/>
            <person name="Teichmann S."/>
            <person name="Tobari Y.N."/>
            <person name="Tomimura Y."/>
            <person name="Tsolas J.M."/>
            <person name="Valente V.L."/>
            <person name="Venter E."/>
            <person name="Venter J.C."/>
            <person name="Vicario S."/>
            <person name="Vieira F.G."/>
            <person name="Vilella A.J."/>
            <person name="Villasante A."/>
            <person name="Walenz B."/>
            <person name="Wang J."/>
            <person name="Wasserman M."/>
            <person name="Watts T."/>
            <person name="Wilson D."/>
            <person name="Wilson R.K."/>
            <person name="Wing R.A."/>
            <person name="Wolfner M.F."/>
            <person name="Wong A."/>
            <person name="Wong G.K."/>
            <person name="Wu C.I."/>
            <person name="Wu G."/>
            <person name="Yamamoto D."/>
            <person name="Yang H.P."/>
            <person name="Yang S.P."/>
            <person name="Yorke J.A."/>
            <person name="Yoshida K."/>
            <person name="Zdobnov E."/>
            <person name="Zhang P."/>
            <person name="Zhang Y."/>
            <person name="Zimin A.V."/>
            <person name="Baldwin J."/>
            <person name="Abdouelleil A."/>
            <person name="Abdulkadir J."/>
            <person name="Abebe A."/>
            <person name="Abera B."/>
            <person name="Abreu J."/>
            <person name="Acer S.C."/>
            <person name="Aftuck L."/>
            <person name="Alexander A."/>
            <person name="An P."/>
            <person name="Anderson E."/>
            <person name="Anderson S."/>
            <person name="Arachi H."/>
            <person name="Azer M."/>
            <person name="Bachantsang P."/>
            <person name="Barry A."/>
            <person name="Bayul T."/>
            <person name="Berlin A."/>
            <person name="Bessette D."/>
            <person name="Bloom T."/>
            <person name="Blye J."/>
            <person name="Boguslavskiy L."/>
            <person name="Bonnet C."/>
            <person name="Boukhgalter B."/>
            <person name="Bourzgui I."/>
            <person name="Brown A."/>
            <person name="Cahill P."/>
            <person name="Channer S."/>
            <person name="Cheshatsang Y."/>
            <person name="Chuda L."/>
            <person name="Citroen M."/>
            <person name="Collymore A."/>
            <person name="Cooke P."/>
            <person name="Costello M."/>
            <person name="D'Aco K."/>
            <person name="Daza R."/>
            <person name="De Haan G."/>
            <person name="DeGray S."/>
            <person name="DeMaso C."/>
            <person name="Dhargay N."/>
            <person name="Dooley K."/>
            <person name="Dooley E."/>
            <person name="Doricent M."/>
            <person name="Dorje P."/>
            <person name="Dorjee K."/>
            <person name="Dupes A."/>
            <person name="Elong R."/>
            <person name="Falk J."/>
            <person name="Farina A."/>
            <person name="Faro S."/>
            <person name="Ferguson D."/>
            <person name="Fisher S."/>
            <person name="Foley C.D."/>
            <person name="Franke A."/>
            <person name="Friedrich D."/>
            <person name="Gadbois L."/>
            <person name="Gearin G."/>
            <person name="Gearin C.R."/>
            <person name="Giannoukos G."/>
            <person name="Goode T."/>
            <person name="Graham J."/>
            <person name="Grandbois E."/>
            <person name="Grewal S."/>
            <person name="Gyaltsen K."/>
            <person name="Hafez N."/>
            <person name="Hagos B."/>
            <person name="Hall J."/>
            <person name="Henson C."/>
            <person name="Hollinger A."/>
            <person name="Honan T."/>
            <person name="Huard M.D."/>
            <person name="Hughes L."/>
            <person name="Hurhula B."/>
            <person name="Husby M.E."/>
            <person name="Kamat A."/>
            <person name="Kanga B."/>
            <person name="Kashin S."/>
            <person name="Khazanovich D."/>
            <person name="Kisner P."/>
            <person name="Lance K."/>
            <person name="Lara M."/>
            <person name="Lee W."/>
            <person name="Lennon N."/>
            <person name="Letendre F."/>
            <person name="LeVine R."/>
            <person name="Lipovsky A."/>
            <person name="Liu X."/>
            <person name="Liu J."/>
            <person name="Liu S."/>
            <person name="Lokyitsang T."/>
            <person name="Lokyitsang Y."/>
            <person name="Lubonja R."/>
            <person name="Lui A."/>
            <person name="MacDonald P."/>
            <person name="Magnisalis V."/>
            <person name="Maru K."/>
            <person name="Matthews C."/>
            <person name="McCusker W."/>
            <person name="McDonough S."/>
            <person name="Mehta T."/>
            <person name="Meldrim J."/>
            <person name="Meneus L."/>
            <person name="Mihai O."/>
            <person name="Mihalev A."/>
            <person name="Mihova T."/>
            <person name="Mittelman R."/>
            <person name="Mlenga V."/>
            <person name="Montmayeur A."/>
            <person name="Mulrain L."/>
            <person name="Navidi A."/>
            <person name="Naylor J."/>
            <person name="Negash T."/>
            <person name="Nguyen T."/>
            <person name="Nguyen N."/>
            <person name="Nicol R."/>
            <person name="Norbu C."/>
            <person name="Norbu N."/>
            <person name="Novod N."/>
            <person name="O'Neill B."/>
            <person name="Osman S."/>
            <person name="Markiewicz E."/>
            <person name="Oyono O.L."/>
            <person name="Patti C."/>
            <person name="Phunkhang P."/>
            <person name="Pierre F."/>
            <person name="Priest M."/>
            <person name="Raghuraman S."/>
            <person name="Rege F."/>
            <person name="Reyes R."/>
            <person name="Rise C."/>
            <person name="Rogov P."/>
            <person name="Ross K."/>
            <person name="Ryan E."/>
            <person name="Settipalli S."/>
            <person name="Shea T."/>
            <person name="Sherpa N."/>
            <person name="Shi L."/>
            <person name="Shih D."/>
            <person name="Sparrow T."/>
            <person name="Spaulding J."/>
            <person name="Stalker J."/>
            <person name="Stange-Thomann N."/>
            <person name="Stavropoulos S."/>
            <person name="Stone C."/>
            <person name="Strader C."/>
            <person name="Tesfaye S."/>
            <person name="Thomson T."/>
            <person name="Thoulutsang Y."/>
            <person name="Thoulutsang D."/>
            <person name="Topham K."/>
            <person name="Topping I."/>
            <person name="Tsamla T."/>
            <person name="Vassiliev H."/>
            <person name="Vo A."/>
            <person name="Wangchuk T."/>
            <person name="Wangdi T."/>
            <person name="Weiand M."/>
            <person name="Wilkinson J."/>
            <person name="Wilson A."/>
            <person name="Yadav S."/>
            <person name="Young G."/>
            <person name="Yu Q."/>
            <person name="Zembek L."/>
            <person name="Zhong D."/>
            <person name="Zimmer A."/>
            <person name="Zwirko Z."/>
            <person name="Jaffe D.B."/>
            <person name="Alvarez P."/>
            <person name="Brockman W."/>
            <person name="Butler J."/>
            <person name="Chin C."/>
            <person name="Gnerre S."/>
            <person name="Grabherr M."/>
            <person name="Kleber M."/>
            <person name="Mauceli E."/>
            <person name="MacCallum I."/>
        </authorList>
    </citation>
    <scope>NUCLEOTIDE SEQUENCE [LARGE SCALE GENOMIC DNA]</scope>
    <source>
        <strain evidence="3">Tucson 14024-0371.13</strain>
    </source>
</reference>
<feature type="compositionally biased region" description="Low complexity" evidence="1">
    <location>
        <begin position="1083"/>
        <end position="1103"/>
    </location>
</feature>
<feature type="compositionally biased region" description="Basic and acidic residues" evidence="1">
    <location>
        <begin position="11"/>
        <end position="26"/>
    </location>
</feature>
<dbReference type="GO" id="GO:0048102">
    <property type="term" value="P:autophagic cell death"/>
    <property type="evidence" value="ECO:0007669"/>
    <property type="project" value="EnsemblMetazoa"/>
</dbReference>
<feature type="region of interest" description="Disordered" evidence="1">
    <location>
        <begin position="187"/>
        <end position="209"/>
    </location>
</feature>
<protein>
    <recommendedName>
        <fullName evidence="4">Serine/arginine repetitive matrix protein 2</fullName>
    </recommendedName>
</protein>
<organism evidence="2 3">
    <name type="scientific">Drosophila ananassae</name>
    <name type="common">Fruit fly</name>
    <dbReference type="NCBI Taxonomy" id="7217"/>
    <lineage>
        <taxon>Eukaryota</taxon>
        <taxon>Metazoa</taxon>
        <taxon>Ecdysozoa</taxon>
        <taxon>Arthropoda</taxon>
        <taxon>Hexapoda</taxon>
        <taxon>Insecta</taxon>
        <taxon>Pterygota</taxon>
        <taxon>Neoptera</taxon>
        <taxon>Endopterygota</taxon>
        <taxon>Diptera</taxon>
        <taxon>Brachycera</taxon>
        <taxon>Muscomorpha</taxon>
        <taxon>Ephydroidea</taxon>
        <taxon>Drosophilidae</taxon>
        <taxon>Drosophila</taxon>
        <taxon>Sophophora</taxon>
    </lineage>
</organism>
<evidence type="ECO:0008006" key="4">
    <source>
        <dbReference type="Google" id="ProtNLM"/>
    </source>
</evidence>
<feature type="region of interest" description="Disordered" evidence="1">
    <location>
        <begin position="1944"/>
        <end position="1967"/>
    </location>
</feature>
<feature type="compositionally biased region" description="Basic and acidic residues" evidence="1">
    <location>
        <begin position="327"/>
        <end position="364"/>
    </location>
</feature>
<dbReference type="OrthoDB" id="8050562at2759"/>
<dbReference type="FunCoup" id="B3M3P3">
    <property type="interactions" value="172"/>
</dbReference>
<feature type="compositionally biased region" description="Basic and acidic residues" evidence="1">
    <location>
        <begin position="666"/>
        <end position="692"/>
    </location>
</feature>
<feature type="compositionally biased region" description="Basic residues" evidence="1">
    <location>
        <begin position="365"/>
        <end position="379"/>
    </location>
</feature>
<feature type="region of interest" description="Disordered" evidence="1">
    <location>
        <begin position="1206"/>
        <end position="1244"/>
    </location>
</feature>
<feature type="compositionally biased region" description="Basic and acidic residues" evidence="1">
    <location>
        <begin position="1437"/>
        <end position="1451"/>
    </location>
</feature>
<dbReference type="STRING" id="7217.B3M3P3"/>
<feature type="compositionally biased region" description="Basic residues" evidence="1">
    <location>
        <begin position="1476"/>
        <end position="1496"/>
    </location>
</feature>
<dbReference type="Proteomes" id="UP000007801">
    <property type="component" value="Unassembled WGS sequence"/>
</dbReference>
<dbReference type="HOGENOM" id="CLU_236060_0_0_1"/>
<dbReference type="EMBL" id="CH902618">
    <property type="protein sequence ID" value="EDV40336.1"/>
    <property type="molecule type" value="Genomic_DNA"/>
</dbReference>
<feature type="compositionally biased region" description="Basic and acidic residues" evidence="1">
    <location>
        <begin position="380"/>
        <end position="414"/>
    </location>
</feature>
<feature type="compositionally biased region" description="Basic and acidic residues" evidence="1">
    <location>
        <begin position="597"/>
        <end position="653"/>
    </location>
</feature>
<dbReference type="InParanoid" id="B3M3P3"/>
<feature type="compositionally biased region" description="Basic and acidic residues" evidence="1">
    <location>
        <begin position="445"/>
        <end position="468"/>
    </location>
</feature>
<dbReference type="eggNOG" id="ENOG502QPQ7">
    <property type="taxonomic scope" value="Eukaryota"/>
</dbReference>
<feature type="compositionally biased region" description="Basic and acidic residues" evidence="1">
    <location>
        <begin position="1134"/>
        <end position="1158"/>
    </location>
</feature>
<feature type="compositionally biased region" description="Polar residues" evidence="1">
    <location>
        <begin position="79"/>
        <end position="93"/>
    </location>
</feature>
<evidence type="ECO:0000313" key="3">
    <source>
        <dbReference type="Proteomes" id="UP000007801"/>
    </source>
</evidence>
<feature type="compositionally biased region" description="Basic and acidic residues" evidence="1">
    <location>
        <begin position="858"/>
        <end position="875"/>
    </location>
</feature>
<evidence type="ECO:0000313" key="2">
    <source>
        <dbReference type="EMBL" id="EDV40336.1"/>
    </source>
</evidence>
<keyword evidence="3" id="KW-1185">Reference proteome</keyword>
<feature type="region of interest" description="Disordered" evidence="1">
    <location>
        <begin position="1"/>
        <end position="147"/>
    </location>
</feature>
<dbReference type="OMA" id="YNMEQAY"/>
<feature type="compositionally biased region" description="Basic and acidic residues" evidence="1">
    <location>
        <begin position="476"/>
        <end position="590"/>
    </location>
</feature>
<dbReference type="GO" id="GO:0043067">
    <property type="term" value="P:regulation of programmed cell death"/>
    <property type="evidence" value="ECO:0007669"/>
    <property type="project" value="EnsemblMetazoa"/>
</dbReference>
<feature type="compositionally biased region" description="Acidic residues" evidence="1">
    <location>
        <begin position="1104"/>
        <end position="1114"/>
    </location>
</feature>
<feature type="compositionally biased region" description="Basic and acidic residues" evidence="1">
    <location>
        <begin position="110"/>
        <end position="128"/>
    </location>
</feature>
<dbReference type="PhylomeDB" id="B3M3P3"/>
<gene>
    <name evidence="2" type="primary">Dana\GF23983</name>
    <name evidence="2" type="synonym">dana_GLEANR_8743</name>
    <name evidence="2" type="ORF">GF23983</name>
</gene>
<feature type="compositionally biased region" description="Basic and acidic residues" evidence="1">
    <location>
        <begin position="244"/>
        <end position="294"/>
    </location>
</feature>
<feature type="region of interest" description="Disordered" evidence="1">
    <location>
        <begin position="922"/>
        <end position="1158"/>
    </location>
</feature>
<feature type="compositionally biased region" description="Polar residues" evidence="1">
    <location>
        <begin position="1005"/>
        <end position="1021"/>
    </location>
</feature>
<feature type="compositionally biased region" description="Basic and acidic residues" evidence="1">
    <location>
        <begin position="939"/>
        <end position="959"/>
    </location>
</feature>
<feature type="compositionally biased region" description="Basic and acidic residues" evidence="1">
    <location>
        <begin position="422"/>
        <end position="432"/>
    </location>
</feature>
<feature type="compositionally biased region" description="Low complexity" evidence="1">
    <location>
        <begin position="1412"/>
        <end position="1425"/>
    </location>
</feature>
<feature type="compositionally biased region" description="Basic residues" evidence="1">
    <location>
        <begin position="1329"/>
        <end position="1345"/>
    </location>
</feature>
<feature type="compositionally biased region" description="Pro residues" evidence="1">
    <location>
        <begin position="1043"/>
        <end position="1055"/>
    </location>
</feature>
<feature type="region of interest" description="Disordered" evidence="1">
    <location>
        <begin position="850"/>
        <end position="910"/>
    </location>
</feature>
<feature type="region of interest" description="Disordered" evidence="1">
    <location>
        <begin position="1618"/>
        <end position="1644"/>
    </location>
</feature>